<dbReference type="AlphaFoldDB" id="A0A2P2PIT4"/>
<keyword evidence="1" id="KW-1133">Transmembrane helix</keyword>
<feature type="transmembrane region" description="Helical" evidence="1">
    <location>
        <begin position="27"/>
        <end position="51"/>
    </location>
</feature>
<protein>
    <submittedName>
        <fullName evidence="2">Uncharacterized protein</fullName>
    </submittedName>
</protein>
<sequence>MSLPHILFDKSKSFCSWGLEKVLSSPFFPFIKLLSNLFFSLQILSFNWINFTSKCSSFLMKS</sequence>
<proteinExistence type="predicted"/>
<accession>A0A2P2PIT4</accession>
<evidence type="ECO:0000313" key="2">
    <source>
        <dbReference type="EMBL" id="MBX54645.1"/>
    </source>
</evidence>
<evidence type="ECO:0000256" key="1">
    <source>
        <dbReference type="SAM" id="Phobius"/>
    </source>
</evidence>
<keyword evidence="1" id="KW-0812">Transmembrane</keyword>
<dbReference type="EMBL" id="GGEC01074161">
    <property type="protein sequence ID" value="MBX54645.1"/>
    <property type="molecule type" value="Transcribed_RNA"/>
</dbReference>
<organism evidence="2">
    <name type="scientific">Rhizophora mucronata</name>
    <name type="common">Asiatic mangrove</name>
    <dbReference type="NCBI Taxonomy" id="61149"/>
    <lineage>
        <taxon>Eukaryota</taxon>
        <taxon>Viridiplantae</taxon>
        <taxon>Streptophyta</taxon>
        <taxon>Embryophyta</taxon>
        <taxon>Tracheophyta</taxon>
        <taxon>Spermatophyta</taxon>
        <taxon>Magnoliopsida</taxon>
        <taxon>eudicotyledons</taxon>
        <taxon>Gunneridae</taxon>
        <taxon>Pentapetalae</taxon>
        <taxon>rosids</taxon>
        <taxon>fabids</taxon>
        <taxon>Malpighiales</taxon>
        <taxon>Rhizophoraceae</taxon>
        <taxon>Rhizophora</taxon>
    </lineage>
</organism>
<name>A0A2P2PIT4_RHIMU</name>
<keyword evidence="1" id="KW-0472">Membrane</keyword>
<reference evidence="2" key="1">
    <citation type="submission" date="2018-02" db="EMBL/GenBank/DDBJ databases">
        <title>Rhizophora mucronata_Transcriptome.</title>
        <authorList>
            <person name="Meera S.P."/>
            <person name="Sreeshan A."/>
            <person name="Augustine A."/>
        </authorList>
    </citation>
    <scope>NUCLEOTIDE SEQUENCE</scope>
    <source>
        <tissue evidence="2">Leaf</tissue>
    </source>
</reference>